<evidence type="ECO:0000313" key="4">
    <source>
        <dbReference type="Proteomes" id="UP000672011"/>
    </source>
</evidence>
<feature type="transmembrane region" description="Helical" evidence="2">
    <location>
        <begin position="21"/>
        <end position="37"/>
    </location>
</feature>
<keyword evidence="2" id="KW-1133">Transmembrane helix</keyword>
<dbReference type="InterPro" id="IPR016024">
    <property type="entry name" value="ARM-type_fold"/>
</dbReference>
<name>A0ABX7XB00_9FLAO</name>
<keyword evidence="2" id="KW-0812">Transmembrane</keyword>
<proteinExistence type="predicted"/>
<sequence>MSNLHIPSKYEIKYSLKSLSLNILWNLIAVILGIYLLTKTELDFKELEIRNFFILGISLYLIISFGKKIIGEILKIKSQIVISKDGIKIDKTNYSWHSIANIKIISKKEYTSKYKFEYEENYLTFKFNRKDFEIKIDNYEISKEKLNKIIQSFKNEKFSFNKQNVFLEIPDFETFLEFDEQDAEKSLKKLFKIAKQNKEELEKFCESEIYTETEKIEFVYYALSEKFSEWENFLISEFKRIFELAILDNSFEKLNPLLENILPEDCNSNSTQRIIQYLFNKLIEGNLVVKLQALDFLNYWIDENSIKNYPEIIRKLKELSEEDNWKIRWNSIKILKENKIEYKYNFFDDMRAKIQNPYEI</sequence>
<evidence type="ECO:0000313" key="3">
    <source>
        <dbReference type="EMBL" id="QTV05067.1"/>
    </source>
</evidence>
<dbReference type="SUPFAM" id="SSF48371">
    <property type="entry name" value="ARM repeat"/>
    <property type="match status" value="1"/>
</dbReference>
<feature type="transmembrane region" description="Helical" evidence="2">
    <location>
        <begin position="49"/>
        <end position="70"/>
    </location>
</feature>
<dbReference type="RefSeq" id="WP_230475696.1">
    <property type="nucleotide sequence ID" value="NZ_CP072842.1"/>
</dbReference>
<evidence type="ECO:0000256" key="2">
    <source>
        <dbReference type="SAM" id="Phobius"/>
    </source>
</evidence>
<reference evidence="3 4" key="1">
    <citation type="journal article" date="2021" name="Int. J. Syst. Evol. Microbiol.">
        <title>Faecalibacter bovis sp. nov., isolated from cow faeces.</title>
        <authorList>
            <person name="Li F."/>
            <person name="Zhao W."/>
            <person name="Hong Q."/>
            <person name="Shao Q."/>
            <person name="Song J."/>
            <person name="Yang S."/>
        </authorList>
    </citation>
    <scope>NUCLEOTIDE SEQUENCE [LARGE SCALE GENOMIC DNA]</scope>
    <source>
        <strain evidence="3 4">ZY171143</strain>
    </source>
</reference>
<reference evidence="4" key="2">
    <citation type="submission" date="2021-04" db="EMBL/GenBank/DDBJ databases">
        <title>Taxonomy of Flavobacteriaceae bacterium ZY171143.</title>
        <authorList>
            <person name="Li F."/>
        </authorList>
    </citation>
    <scope>NUCLEOTIDE SEQUENCE [LARGE SCALE GENOMIC DNA]</scope>
    <source>
        <strain evidence="4">ZY171143</strain>
    </source>
</reference>
<evidence type="ECO:0008006" key="5">
    <source>
        <dbReference type="Google" id="ProtNLM"/>
    </source>
</evidence>
<dbReference type="EMBL" id="CP072842">
    <property type="protein sequence ID" value="QTV05067.1"/>
    <property type="molecule type" value="Genomic_DNA"/>
</dbReference>
<gene>
    <name evidence="3" type="ORF">J9309_09725</name>
</gene>
<accession>A0ABX7XB00</accession>
<keyword evidence="2" id="KW-0472">Membrane</keyword>
<organism evidence="3 4">
    <name type="scientific">Faecalibacter bovis</name>
    <dbReference type="NCBI Taxonomy" id="2898187"/>
    <lineage>
        <taxon>Bacteria</taxon>
        <taxon>Pseudomonadati</taxon>
        <taxon>Bacteroidota</taxon>
        <taxon>Flavobacteriia</taxon>
        <taxon>Flavobacteriales</taxon>
        <taxon>Weeksellaceae</taxon>
        <taxon>Faecalibacter</taxon>
    </lineage>
</organism>
<dbReference type="Proteomes" id="UP000672011">
    <property type="component" value="Chromosome"/>
</dbReference>
<protein>
    <recommendedName>
        <fullName evidence="5">HEAT repeat domain-containing protein</fullName>
    </recommendedName>
</protein>
<evidence type="ECO:0000256" key="1">
    <source>
        <dbReference type="SAM" id="Coils"/>
    </source>
</evidence>
<keyword evidence="4" id="KW-1185">Reference proteome</keyword>
<keyword evidence="1" id="KW-0175">Coiled coil</keyword>
<feature type="coiled-coil region" evidence="1">
    <location>
        <begin position="129"/>
        <end position="156"/>
    </location>
</feature>